<dbReference type="AlphaFoldDB" id="A0A328TH00"/>
<gene>
    <name evidence="1" type="ORF">ACZ87_03797</name>
</gene>
<proteinExistence type="predicted"/>
<name>A0A328TH00_9GAMM</name>
<keyword evidence="2" id="KW-1185">Reference proteome</keyword>
<evidence type="ECO:0000313" key="1">
    <source>
        <dbReference type="EMBL" id="RAP68551.1"/>
    </source>
</evidence>
<dbReference type="Proteomes" id="UP000244334">
    <property type="component" value="Unassembled WGS sequence"/>
</dbReference>
<organism evidence="1 2">
    <name type="scientific">Candidatus Erwinia dacicola</name>
    <dbReference type="NCBI Taxonomy" id="252393"/>
    <lineage>
        <taxon>Bacteria</taxon>
        <taxon>Pseudomonadati</taxon>
        <taxon>Pseudomonadota</taxon>
        <taxon>Gammaproteobacteria</taxon>
        <taxon>Enterobacterales</taxon>
        <taxon>Erwiniaceae</taxon>
        <taxon>Erwinia</taxon>
    </lineage>
</organism>
<accession>A0A328TH00</accession>
<evidence type="ECO:0000313" key="2">
    <source>
        <dbReference type="Proteomes" id="UP000244334"/>
    </source>
</evidence>
<reference evidence="1" key="1">
    <citation type="submission" date="2018-04" db="EMBL/GenBank/DDBJ databases">
        <title>Genomes of the Obligate Erwinia dacicola and Facultative Enterobacter sp. OLF Endosymbionts of the Olive Fruit fly, Bactrocera oleae.</title>
        <authorList>
            <person name="Estes A.M."/>
            <person name="Hearn D.J."/>
            <person name="Agarwal S."/>
            <person name="Pierson E.A."/>
            <person name="Dunning-Hotopp J.C."/>
        </authorList>
    </citation>
    <scope>NUCLEOTIDE SEQUENCE [LARGE SCALE GENOMIC DNA]</scope>
    <source>
        <strain evidence="1">Oroville</strain>
    </source>
</reference>
<protein>
    <submittedName>
        <fullName evidence="1">Uncharacterized protein</fullName>
    </submittedName>
</protein>
<sequence>MFVNFFAADAQRHAVQRFAPCQRDRFPVRFTEKGAGLHRALNGMRKVVRQIFGFALLRAVHLISHLNSPVSSRQFTKDE</sequence>
<comment type="caution">
    <text evidence="1">The sequence shown here is derived from an EMBL/GenBank/DDBJ whole genome shotgun (WGS) entry which is preliminary data.</text>
</comment>
<dbReference type="EMBL" id="LJAM02000787">
    <property type="protein sequence ID" value="RAP68551.1"/>
    <property type="molecule type" value="Genomic_DNA"/>
</dbReference>